<keyword evidence="1" id="KW-0175">Coiled coil</keyword>
<comment type="caution">
    <text evidence="3">The sequence shown here is derived from an EMBL/GenBank/DDBJ whole genome shotgun (WGS) entry which is preliminary data.</text>
</comment>
<organism evidence="3 4">
    <name type="scientific">Microctonus aethiopoides</name>
    <dbReference type="NCBI Taxonomy" id="144406"/>
    <lineage>
        <taxon>Eukaryota</taxon>
        <taxon>Metazoa</taxon>
        <taxon>Ecdysozoa</taxon>
        <taxon>Arthropoda</taxon>
        <taxon>Hexapoda</taxon>
        <taxon>Insecta</taxon>
        <taxon>Pterygota</taxon>
        <taxon>Neoptera</taxon>
        <taxon>Endopterygota</taxon>
        <taxon>Hymenoptera</taxon>
        <taxon>Apocrita</taxon>
        <taxon>Ichneumonoidea</taxon>
        <taxon>Braconidae</taxon>
        <taxon>Euphorinae</taxon>
        <taxon>Microctonus</taxon>
    </lineage>
</organism>
<protein>
    <recommendedName>
        <fullName evidence="5">Pericentriolar material 1 protein</fullName>
    </recommendedName>
</protein>
<dbReference type="EMBL" id="JAQQBS010000001">
    <property type="protein sequence ID" value="KAK0177000.1"/>
    <property type="molecule type" value="Genomic_DNA"/>
</dbReference>
<feature type="region of interest" description="Disordered" evidence="2">
    <location>
        <begin position="305"/>
        <end position="330"/>
    </location>
</feature>
<evidence type="ECO:0000256" key="1">
    <source>
        <dbReference type="SAM" id="Coils"/>
    </source>
</evidence>
<reference evidence="3" key="2">
    <citation type="submission" date="2023-03" db="EMBL/GenBank/DDBJ databases">
        <authorList>
            <person name="Inwood S.N."/>
            <person name="Skelly J.G."/>
            <person name="Guhlin J."/>
            <person name="Harrop T.W.R."/>
            <person name="Goldson S.G."/>
            <person name="Dearden P.K."/>
        </authorList>
    </citation>
    <scope>NUCLEOTIDE SEQUENCE</scope>
    <source>
        <strain evidence="3">Irish</strain>
        <tissue evidence="3">Whole body</tissue>
    </source>
</reference>
<feature type="region of interest" description="Disordered" evidence="2">
    <location>
        <begin position="554"/>
        <end position="585"/>
    </location>
</feature>
<accession>A0AA39FW75</accession>
<feature type="compositionally biased region" description="Low complexity" evidence="2">
    <location>
        <begin position="573"/>
        <end position="585"/>
    </location>
</feature>
<feature type="region of interest" description="Disordered" evidence="2">
    <location>
        <begin position="1034"/>
        <end position="1059"/>
    </location>
</feature>
<feature type="compositionally biased region" description="Polar residues" evidence="2">
    <location>
        <begin position="1040"/>
        <end position="1052"/>
    </location>
</feature>
<evidence type="ECO:0000313" key="3">
    <source>
        <dbReference type="EMBL" id="KAK0177000.1"/>
    </source>
</evidence>
<feature type="region of interest" description="Disordered" evidence="2">
    <location>
        <begin position="46"/>
        <end position="80"/>
    </location>
</feature>
<feature type="compositionally biased region" description="Low complexity" evidence="2">
    <location>
        <begin position="63"/>
        <end position="75"/>
    </location>
</feature>
<dbReference type="Proteomes" id="UP001168990">
    <property type="component" value="Unassembled WGS sequence"/>
</dbReference>
<proteinExistence type="predicted"/>
<evidence type="ECO:0008006" key="5">
    <source>
        <dbReference type="Google" id="ProtNLM"/>
    </source>
</evidence>
<evidence type="ECO:0000313" key="4">
    <source>
        <dbReference type="Proteomes" id="UP001168990"/>
    </source>
</evidence>
<keyword evidence="4" id="KW-1185">Reference proteome</keyword>
<feature type="compositionally biased region" description="Polar residues" evidence="2">
    <location>
        <begin position="316"/>
        <end position="330"/>
    </location>
</feature>
<feature type="compositionally biased region" description="Polar residues" evidence="2">
    <location>
        <begin position="556"/>
        <end position="565"/>
    </location>
</feature>
<name>A0AA39FW75_9HYME</name>
<feature type="region of interest" description="Disordered" evidence="2">
    <location>
        <begin position="1"/>
        <end position="31"/>
    </location>
</feature>
<reference evidence="3" key="1">
    <citation type="journal article" date="2023" name="bioRxiv">
        <title>Scaffold-level genome assemblies of two parasitoid biocontrol wasps reveal the parthenogenesis mechanism and an associated novel virus.</title>
        <authorList>
            <person name="Inwood S."/>
            <person name="Skelly J."/>
            <person name="Guhlin J."/>
            <person name="Harrop T."/>
            <person name="Goldson S."/>
            <person name="Dearden P."/>
        </authorList>
    </citation>
    <scope>NUCLEOTIDE SEQUENCE</scope>
    <source>
        <strain evidence="3">Irish</strain>
        <tissue evidence="3">Whole body</tissue>
    </source>
</reference>
<feature type="coiled-coil region" evidence="1">
    <location>
        <begin position="469"/>
        <end position="496"/>
    </location>
</feature>
<evidence type="ECO:0000256" key="2">
    <source>
        <dbReference type="SAM" id="MobiDB-lite"/>
    </source>
</evidence>
<sequence length="1107" mass="124017">MTPGVSDGPRNTGTLPKSNRRNDTNREVISSNEQLIRSAYYGRPQHSNNLLDWQPVSDREPQSTTKNSNTRTTSSVPPISRQDFTNYVIYGESRQQNYPSEDYAQWQDMAQPIDSRAQSPHHAQGVKPMNVDQMPNRHQVESRLNQIRDYIRVTSTMMESLSQSNDPRASTQYENLSRMVEDLCDSETKLTNLLENYRGLISEFDSHSPQSSNQVKRFAELTNILSSQDHFLTVCDQRNDENGVEESVESQLRKKMEASQRKLAELQDHQANLVGMQLRVRERLNEARQAQQALLLQENHVSNASSFSPGWDNETRPQQQLANDTGVSESGTTALKGKLAALQNKKKQMDSLVAEFQAVEMSERASNSSENSRYAERDKVVELETLKQQLAHLKGLMEEATRVRDSFNPTSEQTETAPHTSQACYENGEVSEEEVGAMASRNSFDHSVDAGEVYSKFNNSTERLTVDQIQAVTRELKEQQTLLQSARAELQRLKNSSDQSASLISAPVLTLQVSTPPSFLEISGGEKKSSNNINVNGENAYGKMRELEDLARKNHSQLSSANRDSGSIDWGSRRGSNSHLSHSSTSANVWPLSNAVAGISNEQSVDGISTAENLVDIGPQITTVESGIGNNWWNVPTTLPMAPPSNVGHTGSIEYYRQLLMGSQAQQLQMMSTTMQQCCQLLWSQQRELQSMRAAITQLQQYFRQMEIQPRITRNENEGYSNLTRSTHHLDNTLDASLPPSSSLPNLVSLPTASSTIPHPTITACANSQHHNNQQLNNQVPPGNRANNYWDNFRRRDKRNREHGTTDNLSLPSVSSSDAQYSLNLQLPSSNLQMQDREIPARNNILSNEPTHSQQVENFWEEAHSSFRLVPESSEDIYSLRHLSGEMRDILLSLIAVNRRQPDYLVVILKEIKAICEDQRLRPRLLRSLRALYDTQSPNNPMNETIYQTASESCQSSDDDSEIAVKASSLLNTNPDQSLITEFVVPTHSIMQGPQSMPALLVDHFEFEGVAQLDHHPGTLGVSVTPGYNEDLAEADQSRPDASNNQQNSLNDGSGVIGDNNEVLAFMDHNDASLEVNRENTNGENRNDEAIMDSSILDRIPTRLLHH</sequence>
<gene>
    <name evidence="3" type="ORF">PV328_001094</name>
</gene>
<dbReference type="AlphaFoldDB" id="A0AA39FW75"/>